<reference evidence="1 2" key="1">
    <citation type="journal article" date="2014" name="Genome Announc.">
        <title>Draft Genome Sequence of Fervidicella metallireducens Strain AeBT, an Iron-Reducing Thermoanaerobe from the Great Artesian Basin.</title>
        <authorList>
            <person name="Patel B.K."/>
        </authorList>
    </citation>
    <scope>NUCLEOTIDE SEQUENCE [LARGE SCALE GENOMIC DNA]</scope>
    <source>
        <strain evidence="1 2">AeB</strain>
    </source>
</reference>
<organism evidence="1 2">
    <name type="scientific">Fervidicella metallireducens AeB</name>
    <dbReference type="NCBI Taxonomy" id="1403537"/>
    <lineage>
        <taxon>Bacteria</taxon>
        <taxon>Bacillati</taxon>
        <taxon>Bacillota</taxon>
        <taxon>Clostridia</taxon>
        <taxon>Eubacteriales</taxon>
        <taxon>Clostridiaceae</taxon>
        <taxon>Fervidicella</taxon>
    </lineage>
</organism>
<dbReference type="STRING" id="1403537.Q428_03355"/>
<keyword evidence="2" id="KW-1185">Reference proteome</keyword>
<dbReference type="Proteomes" id="UP000019681">
    <property type="component" value="Unassembled WGS sequence"/>
</dbReference>
<evidence type="ECO:0000313" key="1">
    <source>
        <dbReference type="EMBL" id="EYE89327.1"/>
    </source>
</evidence>
<dbReference type="EMBL" id="AZQP01000006">
    <property type="protein sequence ID" value="EYE89327.1"/>
    <property type="molecule type" value="Genomic_DNA"/>
</dbReference>
<proteinExistence type="predicted"/>
<dbReference type="AlphaFoldDB" id="A0A017RXA4"/>
<accession>A0A017RXA4</accession>
<sequence length="53" mass="6359">MKDYIINIWFYSLKLNTKDKIEILSMFSPVEFYNFCFSDYINLGINIIIAENI</sequence>
<name>A0A017RXA4_9CLOT</name>
<comment type="caution">
    <text evidence="1">The sequence shown here is derived from an EMBL/GenBank/DDBJ whole genome shotgun (WGS) entry which is preliminary data.</text>
</comment>
<gene>
    <name evidence="1" type="ORF">Q428_03355</name>
</gene>
<evidence type="ECO:0000313" key="2">
    <source>
        <dbReference type="Proteomes" id="UP000019681"/>
    </source>
</evidence>
<protein>
    <submittedName>
        <fullName evidence="1">Uncharacterized protein</fullName>
    </submittedName>
</protein>